<keyword evidence="2" id="KW-0813">Transport</keyword>
<dbReference type="SUPFAM" id="SSF53807">
    <property type="entry name" value="Helical backbone' metal receptor"/>
    <property type="match status" value="1"/>
</dbReference>
<evidence type="ECO:0000313" key="6">
    <source>
        <dbReference type="Proteomes" id="UP000257067"/>
    </source>
</evidence>
<dbReference type="RefSeq" id="WP_104724496.1">
    <property type="nucleotide sequence ID" value="NZ_FZNE01000003.1"/>
</dbReference>
<dbReference type="Proteomes" id="UP000257067">
    <property type="component" value="Unassembled WGS sequence"/>
</dbReference>
<dbReference type="PANTHER" id="PTHR42953:SF3">
    <property type="entry name" value="HIGH-AFFINITY ZINC UPTAKE SYSTEM PROTEIN ZNUA"/>
    <property type="match status" value="1"/>
</dbReference>
<evidence type="ECO:0000313" key="5">
    <source>
        <dbReference type="EMBL" id="RDU69551.1"/>
    </source>
</evidence>
<dbReference type="EMBL" id="NXLU01000002">
    <property type="protein sequence ID" value="RDU69551.1"/>
    <property type="molecule type" value="Genomic_DNA"/>
</dbReference>
<dbReference type="GO" id="GO:0030001">
    <property type="term" value="P:metal ion transport"/>
    <property type="evidence" value="ECO:0007669"/>
    <property type="project" value="InterPro"/>
</dbReference>
<evidence type="ECO:0000256" key="4">
    <source>
        <dbReference type="SAM" id="Coils"/>
    </source>
</evidence>
<accession>A0A3D8IYC0</accession>
<keyword evidence="3" id="KW-0732">Signal</keyword>
<sequence length="261" mass="30377">MKKLIFFFTFLFSLYGVESDFKIKVGVSILAQEYFLKKIGGDFVEVITIVPQSRNPSLYTPSGEQMKMIKNLSAYIAIGIPFEKRWIKRFTNANPSLRILDLSSPDCNDKICFSWLSISNAKEYAKKIAYILRAIDIKNSKIYKENLEIFLKELQDLEQQIREKLKSPESKKQFGAFQDTWDEYVKDFSLQVLDIANPQDLKTFKDSHLSFVFITPFNLKKQVLHLFPRSKIKLIEINPFSIEWKENLLKVTSYIAGEKNG</sequence>
<dbReference type="AlphaFoldDB" id="A0A3D8IYC0"/>
<keyword evidence="6" id="KW-1185">Reference proteome</keyword>
<name>A0A3D8IYC0_9HELI</name>
<dbReference type="GO" id="GO:0046872">
    <property type="term" value="F:metal ion binding"/>
    <property type="evidence" value="ECO:0007669"/>
    <property type="project" value="InterPro"/>
</dbReference>
<proteinExistence type="inferred from homology"/>
<comment type="similarity">
    <text evidence="1">Belongs to the bacterial solute-binding protein 9 family.</text>
</comment>
<feature type="coiled-coil region" evidence="4">
    <location>
        <begin position="140"/>
        <end position="167"/>
    </location>
</feature>
<dbReference type="Gene3D" id="3.40.50.1980">
    <property type="entry name" value="Nitrogenase molybdenum iron protein domain"/>
    <property type="match status" value="1"/>
</dbReference>
<keyword evidence="4" id="KW-0175">Coiled coil</keyword>
<dbReference type="InterPro" id="IPR050492">
    <property type="entry name" value="Bact_metal-bind_prot9"/>
</dbReference>
<gene>
    <name evidence="5" type="ORF">CQA62_02570</name>
</gene>
<dbReference type="OrthoDB" id="9810636at2"/>
<evidence type="ECO:0000256" key="1">
    <source>
        <dbReference type="ARBA" id="ARBA00011028"/>
    </source>
</evidence>
<evidence type="ECO:0000256" key="3">
    <source>
        <dbReference type="ARBA" id="ARBA00022729"/>
    </source>
</evidence>
<dbReference type="InterPro" id="IPR006127">
    <property type="entry name" value="ZnuA-like"/>
</dbReference>
<organism evidence="5 6">
    <name type="scientific">Helicobacter cholecystus</name>
    <dbReference type="NCBI Taxonomy" id="45498"/>
    <lineage>
        <taxon>Bacteria</taxon>
        <taxon>Pseudomonadati</taxon>
        <taxon>Campylobacterota</taxon>
        <taxon>Epsilonproteobacteria</taxon>
        <taxon>Campylobacterales</taxon>
        <taxon>Helicobacteraceae</taxon>
        <taxon>Helicobacter</taxon>
    </lineage>
</organism>
<protein>
    <submittedName>
        <fullName evidence="5">Uncharacterized protein</fullName>
    </submittedName>
</protein>
<comment type="caution">
    <text evidence="5">The sequence shown here is derived from an EMBL/GenBank/DDBJ whole genome shotgun (WGS) entry which is preliminary data.</text>
</comment>
<reference evidence="5 6" key="1">
    <citation type="submission" date="2018-04" db="EMBL/GenBank/DDBJ databases">
        <title>Novel Campyloabacter and Helicobacter Species and Strains.</title>
        <authorList>
            <person name="Mannion A.J."/>
            <person name="Shen Z."/>
            <person name="Fox J.G."/>
        </authorList>
    </citation>
    <scope>NUCLEOTIDE SEQUENCE [LARGE SCALE GENOMIC DNA]</scope>
    <source>
        <strain evidence="5 6">ATCC 700242</strain>
    </source>
</reference>
<dbReference type="PANTHER" id="PTHR42953">
    <property type="entry name" value="HIGH-AFFINITY ZINC UPTAKE SYSTEM PROTEIN ZNUA-RELATED"/>
    <property type="match status" value="1"/>
</dbReference>
<dbReference type="Pfam" id="PF01297">
    <property type="entry name" value="ZnuA"/>
    <property type="match status" value="1"/>
</dbReference>
<evidence type="ECO:0000256" key="2">
    <source>
        <dbReference type="ARBA" id="ARBA00022448"/>
    </source>
</evidence>